<dbReference type="AlphaFoldDB" id="X0WTB6"/>
<name>X0WTB6_9ZZZZ</name>
<sequence length="31" mass="3206">MVVVGMDLRSADVFELTPVVPSHAAVGHGDV</sequence>
<protein>
    <submittedName>
        <fullName evidence="1">Uncharacterized protein</fullName>
    </submittedName>
</protein>
<organism evidence="1">
    <name type="scientific">marine sediment metagenome</name>
    <dbReference type="NCBI Taxonomy" id="412755"/>
    <lineage>
        <taxon>unclassified sequences</taxon>
        <taxon>metagenomes</taxon>
        <taxon>ecological metagenomes</taxon>
    </lineage>
</organism>
<gene>
    <name evidence="1" type="ORF">S01H1_74104</name>
</gene>
<evidence type="ECO:0000313" key="1">
    <source>
        <dbReference type="EMBL" id="GAG34214.1"/>
    </source>
</evidence>
<proteinExistence type="predicted"/>
<comment type="caution">
    <text evidence="1">The sequence shown here is derived from an EMBL/GenBank/DDBJ whole genome shotgun (WGS) entry which is preliminary data.</text>
</comment>
<feature type="non-terminal residue" evidence="1">
    <location>
        <position position="31"/>
    </location>
</feature>
<accession>X0WTB6</accession>
<dbReference type="EMBL" id="BARS01049550">
    <property type="protein sequence ID" value="GAG34214.1"/>
    <property type="molecule type" value="Genomic_DNA"/>
</dbReference>
<reference evidence="1" key="1">
    <citation type="journal article" date="2014" name="Front. Microbiol.">
        <title>High frequency of phylogenetically diverse reductive dehalogenase-homologous genes in deep subseafloor sedimentary metagenomes.</title>
        <authorList>
            <person name="Kawai M."/>
            <person name="Futagami T."/>
            <person name="Toyoda A."/>
            <person name="Takaki Y."/>
            <person name="Nishi S."/>
            <person name="Hori S."/>
            <person name="Arai W."/>
            <person name="Tsubouchi T."/>
            <person name="Morono Y."/>
            <person name="Uchiyama I."/>
            <person name="Ito T."/>
            <person name="Fujiyama A."/>
            <person name="Inagaki F."/>
            <person name="Takami H."/>
        </authorList>
    </citation>
    <scope>NUCLEOTIDE SEQUENCE</scope>
    <source>
        <strain evidence="1">Expedition CK06-06</strain>
    </source>
</reference>